<dbReference type="InterPro" id="IPR036518">
    <property type="entry name" value="CobE/GbiG_C_sf"/>
</dbReference>
<feature type="domain" description="CobE/GbiG C-terminal" evidence="1">
    <location>
        <begin position="1"/>
        <end position="120"/>
    </location>
</feature>
<organism evidence="2">
    <name type="scientific">hydrothermal vent metagenome</name>
    <dbReference type="NCBI Taxonomy" id="652676"/>
    <lineage>
        <taxon>unclassified sequences</taxon>
        <taxon>metagenomes</taxon>
        <taxon>ecological metagenomes</taxon>
    </lineage>
</organism>
<proteinExistence type="predicted"/>
<sequence>MGCDRGTSIDTLNIAVTNALTKMSIQHSDVISLATIDKKNDELGLLELSSSHNWPLQFFSAAQLSKIKVPNPSDVVLKFMGTPAVAESAAMLAANTGIENLVLEKYKFRGDDNKNATVSIVKVND</sequence>
<name>A0A3B0ZYU7_9ZZZZ</name>
<dbReference type="SUPFAM" id="SSF159664">
    <property type="entry name" value="CobE/GbiG C-terminal domain-like"/>
    <property type="match status" value="1"/>
</dbReference>
<evidence type="ECO:0000313" key="2">
    <source>
        <dbReference type="EMBL" id="VAW98728.1"/>
    </source>
</evidence>
<reference evidence="2" key="1">
    <citation type="submission" date="2018-06" db="EMBL/GenBank/DDBJ databases">
        <authorList>
            <person name="Zhirakovskaya E."/>
        </authorList>
    </citation>
    <scope>NUCLEOTIDE SEQUENCE</scope>
</reference>
<dbReference type="AlphaFoldDB" id="A0A3B0ZYU7"/>
<dbReference type="PANTHER" id="PTHR37477">
    <property type="entry name" value="COBALT-PRECORRIN-5A HYDROLASE"/>
    <property type="match status" value="1"/>
</dbReference>
<gene>
    <name evidence="2" type="ORF">MNBD_GAMMA22-1306</name>
</gene>
<dbReference type="GO" id="GO:0009236">
    <property type="term" value="P:cobalamin biosynthetic process"/>
    <property type="evidence" value="ECO:0007669"/>
    <property type="project" value="InterPro"/>
</dbReference>
<dbReference type="PANTHER" id="PTHR37477:SF1">
    <property type="entry name" value="COBALT-PRECORRIN-5A HYDROLASE"/>
    <property type="match status" value="1"/>
</dbReference>
<dbReference type="Pfam" id="PF01890">
    <property type="entry name" value="CbiG_C"/>
    <property type="match status" value="1"/>
</dbReference>
<dbReference type="InterPro" id="IPR052553">
    <property type="entry name" value="CbiG_hydrolase"/>
</dbReference>
<accession>A0A3B0ZYU7</accession>
<dbReference type="InterPro" id="IPR002750">
    <property type="entry name" value="CobE/GbiG_C"/>
</dbReference>
<protein>
    <recommendedName>
        <fullName evidence="1">CobE/GbiG C-terminal domain-containing protein</fullName>
    </recommendedName>
</protein>
<evidence type="ECO:0000259" key="1">
    <source>
        <dbReference type="Pfam" id="PF01890"/>
    </source>
</evidence>
<dbReference type="EMBL" id="UOFS01000039">
    <property type="protein sequence ID" value="VAW98728.1"/>
    <property type="molecule type" value="Genomic_DNA"/>
</dbReference>
<dbReference type="Gene3D" id="3.30.420.180">
    <property type="entry name" value="CobE/GbiG C-terminal domain"/>
    <property type="match status" value="1"/>
</dbReference>